<keyword evidence="2" id="KW-1185">Reference proteome</keyword>
<protein>
    <submittedName>
        <fullName evidence="1">Phage major capsid protein, P2 family</fullName>
    </submittedName>
</protein>
<evidence type="ECO:0000313" key="1">
    <source>
        <dbReference type="EMBL" id="ENO14596.1"/>
    </source>
</evidence>
<dbReference type="Pfam" id="PF05125">
    <property type="entry name" value="Phage_cap_P2"/>
    <property type="match status" value="1"/>
</dbReference>
<organism evidence="1 2">
    <name type="scientific">Marinobacter nanhaiticus D15-8W</name>
    <dbReference type="NCBI Taxonomy" id="626887"/>
    <lineage>
        <taxon>Bacteria</taxon>
        <taxon>Pseudomonadati</taxon>
        <taxon>Pseudomonadota</taxon>
        <taxon>Gammaproteobacteria</taxon>
        <taxon>Pseudomonadales</taxon>
        <taxon>Marinobacteraceae</taxon>
        <taxon>Marinobacter</taxon>
    </lineage>
</organism>
<dbReference type="NCBIfam" id="TIGR01551">
    <property type="entry name" value="major_capsid_P2"/>
    <property type="match status" value="1"/>
</dbReference>
<gene>
    <name evidence="1" type="ORF">J057_04576</name>
</gene>
<dbReference type="STRING" id="626887.J057_04576"/>
<name>N6WSV0_9GAMM</name>
<accession>N6WSV0</accession>
<dbReference type="OrthoDB" id="5464529at2"/>
<proteinExistence type="predicted"/>
<sequence>MKQHTVQAFTALQVAMAEAYGVGDVTRNFAVSIPMETRLNDAIQSSSDFLQRINIIPVTDKIGQALNMVISSTLARRTDTSGTGERKPKDASGPDGMKYTCVKTEFDVAITYALLDAWARFPNFQERYMQHVYRRIALDRILIGWHGTSAATNTDDAANPNLEDVNIGWLKLLEDNNAANFLTESTDATGKITLGPAGDYKNLDALAYDIYSMIGDAHRTGNEVAVVGRGLVADDMGKVLTSHAQQPTEKNHIQIMEKSYGGLPTLTVPGFPDTGLVVTDLENLSIYWQEGSMRRKSEDNARRDRVEDFNSSNEAYVIEDTKGIAGIKAGNVQFAEA</sequence>
<evidence type="ECO:0000313" key="2">
    <source>
        <dbReference type="Proteomes" id="UP000013165"/>
    </source>
</evidence>
<reference evidence="1 2" key="1">
    <citation type="journal article" date="2013" name="Genome Announc.">
        <title>Genome Sequence of the Polycyclic Aromatic Hydrocarbon-Degrading Bacterium Strain Marinobacter nanhaiticus D15-8WT.</title>
        <authorList>
            <person name="Cui Z."/>
            <person name="Gao W."/>
            <person name="Li Q."/>
            <person name="Xu G."/>
            <person name="Zheng L."/>
        </authorList>
    </citation>
    <scope>NUCLEOTIDE SEQUENCE [LARGE SCALE GENOMIC DNA]</scope>
    <source>
        <strain evidence="1 2">D15-8W</strain>
    </source>
</reference>
<dbReference type="Proteomes" id="UP000013165">
    <property type="component" value="Unassembled WGS sequence"/>
</dbReference>
<dbReference type="PATRIC" id="fig|626887.3.peg.901"/>
<dbReference type="InterPro" id="IPR006441">
    <property type="entry name" value="Phage_P2_GpN"/>
</dbReference>
<dbReference type="RefSeq" id="WP_004578893.1">
    <property type="nucleotide sequence ID" value="NZ_AP028878.1"/>
</dbReference>
<dbReference type="HOGENOM" id="CLU_049296_1_0_6"/>
<dbReference type="AlphaFoldDB" id="N6WSV0"/>
<comment type="caution">
    <text evidence="1">The sequence shown here is derived from an EMBL/GenBank/DDBJ whole genome shotgun (WGS) entry which is preliminary data.</text>
</comment>
<dbReference type="eggNOG" id="ENOG502Z7HY">
    <property type="taxonomic scope" value="Bacteria"/>
</dbReference>
<dbReference type="EMBL" id="APLQ01000011">
    <property type="protein sequence ID" value="ENO14596.1"/>
    <property type="molecule type" value="Genomic_DNA"/>
</dbReference>